<dbReference type="InterPro" id="IPR036034">
    <property type="entry name" value="PDZ_sf"/>
</dbReference>
<dbReference type="InterPro" id="IPR041489">
    <property type="entry name" value="PDZ_6"/>
</dbReference>
<dbReference type="InterPro" id="IPR001478">
    <property type="entry name" value="PDZ"/>
</dbReference>
<comment type="similarity">
    <text evidence="1 5">Belongs to the peptidase S41A family.</text>
</comment>
<reference evidence="7 8" key="1">
    <citation type="submission" date="2016-12" db="EMBL/GenBank/DDBJ databases">
        <title>Trade-off between light-utilization and light-protection in marine flavobacteria.</title>
        <authorList>
            <person name="Kumagai Y."/>
            <person name="Yoshizawa S."/>
            <person name="Kogure K."/>
            <person name="Iwasaki W."/>
        </authorList>
    </citation>
    <scope>NUCLEOTIDE SEQUENCE [LARGE SCALE GENOMIC DNA]</scope>
    <source>
        <strain evidence="7 8">KCTC 12100</strain>
    </source>
</reference>
<dbReference type="PROSITE" id="PS50106">
    <property type="entry name" value="PDZ"/>
    <property type="match status" value="1"/>
</dbReference>
<dbReference type="AlphaFoldDB" id="A0A2P6C832"/>
<dbReference type="CDD" id="cd06782">
    <property type="entry name" value="cpPDZ_CPP-like"/>
    <property type="match status" value="1"/>
</dbReference>
<dbReference type="PANTHER" id="PTHR32060">
    <property type="entry name" value="TAIL-SPECIFIC PROTEASE"/>
    <property type="match status" value="1"/>
</dbReference>
<dbReference type="Gene3D" id="2.30.42.10">
    <property type="match status" value="1"/>
</dbReference>
<dbReference type="Pfam" id="PF03572">
    <property type="entry name" value="Peptidase_S41"/>
    <property type="match status" value="1"/>
</dbReference>
<evidence type="ECO:0000256" key="1">
    <source>
        <dbReference type="ARBA" id="ARBA00009179"/>
    </source>
</evidence>
<keyword evidence="8" id="KW-1185">Reference proteome</keyword>
<evidence type="ECO:0000256" key="5">
    <source>
        <dbReference type="RuleBase" id="RU004404"/>
    </source>
</evidence>
<dbReference type="SUPFAM" id="SSF50156">
    <property type="entry name" value="PDZ domain-like"/>
    <property type="match status" value="1"/>
</dbReference>
<comment type="caution">
    <text evidence="7">The sequence shown here is derived from an EMBL/GenBank/DDBJ whole genome shotgun (WGS) entry which is preliminary data.</text>
</comment>
<dbReference type="Proteomes" id="UP000247345">
    <property type="component" value="Unassembled WGS sequence"/>
</dbReference>
<evidence type="ECO:0000313" key="7">
    <source>
        <dbReference type="EMBL" id="PQJ69072.1"/>
    </source>
</evidence>
<dbReference type="CDD" id="cd07560">
    <property type="entry name" value="Peptidase_S41_CPP"/>
    <property type="match status" value="1"/>
</dbReference>
<dbReference type="InterPro" id="IPR004447">
    <property type="entry name" value="Peptidase_S41A"/>
</dbReference>
<dbReference type="GO" id="GO:0007165">
    <property type="term" value="P:signal transduction"/>
    <property type="evidence" value="ECO:0007669"/>
    <property type="project" value="TreeGrafter"/>
</dbReference>
<gene>
    <name evidence="7" type="ORF">BTO14_13635</name>
</gene>
<accession>A0A2P6C832</accession>
<keyword evidence="4 5" id="KW-0720">Serine protease</keyword>
<dbReference type="GO" id="GO:0008236">
    <property type="term" value="F:serine-type peptidase activity"/>
    <property type="evidence" value="ECO:0007669"/>
    <property type="project" value="UniProtKB-KW"/>
</dbReference>
<dbReference type="SMART" id="SM00245">
    <property type="entry name" value="TSPc"/>
    <property type="match status" value="1"/>
</dbReference>
<evidence type="ECO:0000256" key="4">
    <source>
        <dbReference type="ARBA" id="ARBA00022825"/>
    </source>
</evidence>
<dbReference type="GO" id="GO:0004175">
    <property type="term" value="F:endopeptidase activity"/>
    <property type="evidence" value="ECO:0007669"/>
    <property type="project" value="TreeGrafter"/>
</dbReference>
<feature type="domain" description="PDZ" evidence="6">
    <location>
        <begin position="85"/>
        <end position="155"/>
    </location>
</feature>
<dbReference type="GO" id="GO:0006508">
    <property type="term" value="P:proteolysis"/>
    <property type="evidence" value="ECO:0007669"/>
    <property type="project" value="UniProtKB-KW"/>
</dbReference>
<dbReference type="OrthoDB" id="9812068at2"/>
<evidence type="ECO:0000313" key="8">
    <source>
        <dbReference type="Proteomes" id="UP000247345"/>
    </source>
</evidence>
<keyword evidence="2 5" id="KW-0645">Protease</keyword>
<dbReference type="PANTHER" id="PTHR32060:SF30">
    <property type="entry name" value="CARBOXY-TERMINAL PROCESSING PROTEASE CTPA"/>
    <property type="match status" value="1"/>
</dbReference>
<sequence>MTKFNFSKKTILVLLVGTLFLSFSFKSKFFEVAKQIEIYNTLFKELNMYYIDEINPAELTNKAIKNTLKDLDPYTNFYNEQDVEDAKIRREGEYGGIGVTVYYLKNGIQINEVYKGYAADKAGLKAGDVIVSVDGQSVKNMEREQLSMLIKGTPNSKFSVTLERQGNTIQKEITRDKVVLNPVPFFKMIDEETGYIVLTRFNNKASSEVKKAFRALKKTGMKKLVFDLRGNPGGSLSESLNICNFFLPKGKTLVTTKAKIKKWSNIYKSKNEPLDLEIPIVVLVNGRSASASEIVSGSLQDYDRAVIMGQRSFGKGLVQRYRKLTYGTQLKLTISKYYTPSGRCIQELDYANRDKDGNVPKFSASGINEFKTANGRKVYDGGGVLPDVVIKTSKKTGATESLLNSMAVFNYATRYYYNHSQIESETNFDFKEAGFTDFTNYLKVDTTFVTKQEKLFKEAYKASKGKDISKEYNQIKEKLFKDKIDEISKNKDILKSVIKEEILKRYYYEEGIYTHNLKNDLVIKEAVSLLNNQDRYKQLLSVK</sequence>
<organism evidence="7 8">
    <name type="scientific">Polaribacter butkevichii</name>
    <dbReference type="NCBI Taxonomy" id="218490"/>
    <lineage>
        <taxon>Bacteria</taxon>
        <taxon>Pseudomonadati</taxon>
        <taxon>Bacteroidota</taxon>
        <taxon>Flavobacteriia</taxon>
        <taxon>Flavobacteriales</taxon>
        <taxon>Flavobacteriaceae</taxon>
    </lineage>
</organism>
<evidence type="ECO:0000259" key="6">
    <source>
        <dbReference type="PROSITE" id="PS50106"/>
    </source>
</evidence>
<protein>
    <submittedName>
        <fullName evidence="7">Peptidase S41</fullName>
    </submittedName>
</protein>
<proteinExistence type="inferred from homology"/>
<evidence type="ECO:0000256" key="3">
    <source>
        <dbReference type="ARBA" id="ARBA00022801"/>
    </source>
</evidence>
<dbReference type="SUPFAM" id="SSF52096">
    <property type="entry name" value="ClpP/crotonase"/>
    <property type="match status" value="1"/>
</dbReference>
<dbReference type="InterPro" id="IPR029045">
    <property type="entry name" value="ClpP/crotonase-like_dom_sf"/>
</dbReference>
<dbReference type="NCBIfam" id="TIGR00225">
    <property type="entry name" value="prc"/>
    <property type="match status" value="1"/>
</dbReference>
<dbReference type="EMBL" id="MSCK01000002">
    <property type="protein sequence ID" value="PQJ69072.1"/>
    <property type="molecule type" value="Genomic_DNA"/>
</dbReference>
<dbReference type="SMART" id="SM00228">
    <property type="entry name" value="PDZ"/>
    <property type="match status" value="1"/>
</dbReference>
<dbReference type="Gene3D" id="3.90.226.10">
    <property type="entry name" value="2-enoyl-CoA Hydratase, Chain A, domain 1"/>
    <property type="match status" value="1"/>
</dbReference>
<dbReference type="RefSeq" id="WP_105050003.1">
    <property type="nucleotide sequence ID" value="NZ_CP150661.1"/>
</dbReference>
<keyword evidence="3 5" id="KW-0378">Hydrolase</keyword>
<dbReference type="GO" id="GO:0030288">
    <property type="term" value="C:outer membrane-bounded periplasmic space"/>
    <property type="evidence" value="ECO:0007669"/>
    <property type="project" value="TreeGrafter"/>
</dbReference>
<dbReference type="InterPro" id="IPR005151">
    <property type="entry name" value="Tail-specific_protease"/>
</dbReference>
<name>A0A2P6C832_9FLAO</name>
<dbReference type="Pfam" id="PF17820">
    <property type="entry name" value="PDZ_6"/>
    <property type="match status" value="1"/>
</dbReference>
<evidence type="ECO:0000256" key="2">
    <source>
        <dbReference type="ARBA" id="ARBA00022670"/>
    </source>
</evidence>
<dbReference type="Gene3D" id="3.30.750.44">
    <property type="match status" value="1"/>
</dbReference>